<proteinExistence type="predicted"/>
<dbReference type="InterPro" id="IPR007693">
    <property type="entry name" value="DNA_helicase_DnaB-like_N"/>
</dbReference>
<dbReference type="InterPro" id="IPR036185">
    <property type="entry name" value="DNA_heli_DnaB-like_N_sf"/>
</dbReference>
<keyword evidence="1" id="KW-0639">Primosome</keyword>
<dbReference type="SUPFAM" id="SSF48024">
    <property type="entry name" value="N-terminal domain of DnaB helicase"/>
    <property type="match status" value="1"/>
</dbReference>
<keyword evidence="2" id="KW-0235">DNA replication</keyword>
<name>A0ABS5SBQ0_9BACT</name>
<dbReference type="Pfam" id="PF13481">
    <property type="entry name" value="AAA_25"/>
    <property type="match status" value="1"/>
</dbReference>
<keyword evidence="3" id="KW-0238">DNA-binding</keyword>
<evidence type="ECO:0000259" key="4">
    <source>
        <dbReference type="Pfam" id="PF00772"/>
    </source>
</evidence>
<sequence length="477" mass="52986">MSNSRAWSREDNMTAAGTVTKLASCRGEDDDTQAAEMSVLGAMLLDQDCIPKVTALISESDFHQESNRLVFALLVTLHRENIPADLVTVCHRLKEEGNLERIGGGAYVAELVDFTPSSANVAYYARIVRKRARERKIGSMAHELAMDPGSLQKILPRLSELRDEEQNSEPGRQLKVLSLQELLQISFPERENLLFPIILTQSLSMIHAWRGLGKTHIGLGIAYAVANGGTFLKWHSPRPRGVLYLDGEMPGRALQERLAAINAASDREPLPDYFRIITPDLQEAGTMPDLSTIEGQTAVNSMLTPETALIVVDNISCLCRSGRENEAESWLPVQGWALRQRAAGRAVLFIHHSGKNGEQRGASKREDMLDTVIKLKRPVDYEPSKGAVFEVIFEKARHLKGEDTASFEAQLTTNALTGLQEWIYKDVAQTSFERVVTLANEGMSQYEIASELQINKSNVSRHWNKAVEQGLITKGKK</sequence>
<evidence type="ECO:0000313" key="6">
    <source>
        <dbReference type="Proteomes" id="UP000756860"/>
    </source>
</evidence>
<dbReference type="EMBL" id="JAHCVK010000001">
    <property type="protein sequence ID" value="MBT0651944.1"/>
    <property type="molecule type" value="Genomic_DNA"/>
</dbReference>
<gene>
    <name evidence="5" type="ORF">KI810_02670</name>
</gene>
<dbReference type="InterPro" id="IPR009057">
    <property type="entry name" value="Homeodomain-like_sf"/>
</dbReference>
<dbReference type="Gene3D" id="1.10.10.60">
    <property type="entry name" value="Homeodomain-like"/>
    <property type="match status" value="1"/>
</dbReference>
<dbReference type="Gene3D" id="3.40.50.300">
    <property type="entry name" value="P-loop containing nucleotide triphosphate hydrolases"/>
    <property type="match status" value="1"/>
</dbReference>
<dbReference type="InterPro" id="IPR027417">
    <property type="entry name" value="P-loop_NTPase"/>
</dbReference>
<evidence type="ECO:0000313" key="5">
    <source>
        <dbReference type="EMBL" id="MBT0651944.1"/>
    </source>
</evidence>
<dbReference type="Proteomes" id="UP000756860">
    <property type="component" value="Unassembled WGS sequence"/>
</dbReference>
<evidence type="ECO:0000256" key="3">
    <source>
        <dbReference type="ARBA" id="ARBA00023125"/>
    </source>
</evidence>
<evidence type="ECO:0000256" key="2">
    <source>
        <dbReference type="ARBA" id="ARBA00022705"/>
    </source>
</evidence>
<dbReference type="PANTHER" id="PTHR30153:SF2">
    <property type="entry name" value="REPLICATIVE DNA HELICASE"/>
    <property type="match status" value="1"/>
</dbReference>
<accession>A0ABS5SBQ0</accession>
<dbReference type="SUPFAM" id="SSF52540">
    <property type="entry name" value="P-loop containing nucleoside triphosphate hydrolases"/>
    <property type="match status" value="1"/>
</dbReference>
<dbReference type="Pfam" id="PF00772">
    <property type="entry name" value="DnaB"/>
    <property type="match status" value="1"/>
</dbReference>
<organism evidence="5 6">
    <name type="scientific">Geomobilimonas luticola</name>
    <dbReference type="NCBI Taxonomy" id="1114878"/>
    <lineage>
        <taxon>Bacteria</taxon>
        <taxon>Pseudomonadati</taxon>
        <taxon>Thermodesulfobacteriota</taxon>
        <taxon>Desulfuromonadia</taxon>
        <taxon>Geobacterales</taxon>
        <taxon>Geobacteraceae</taxon>
        <taxon>Geomobilimonas</taxon>
    </lineage>
</organism>
<comment type="caution">
    <text evidence="5">The sequence shown here is derived from an EMBL/GenBank/DDBJ whole genome shotgun (WGS) entry which is preliminary data.</text>
</comment>
<evidence type="ECO:0000256" key="1">
    <source>
        <dbReference type="ARBA" id="ARBA00022515"/>
    </source>
</evidence>
<keyword evidence="6" id="KW-1185">Reference proteome</keyword>
<dbReference type="Gene3D" id="1.10.860.10">
    <property type="entry name" value="DNAb Helicase, Chain A"/>
    <property type="match status" value="1"/>
</dbReference>
<feature type="domain" description="DNA helicase DnaB-like N-terminal" evidence="4">
    <location>
        <begin position="33"/>
        <end position="129"/>
    </location>
</feature>
<protein>
    <submittedName>
        <fullName evidence="5">AAA family ATPase</fullName>
    </submittedName>
</protein>
<dbReference type="InterPro" id="IPR016136">
    <property type="entry name" value="DNA_helicase_N/primase_C"/>
</dbReference>
<reference evidence="5 6" key="1">
    <citation type="submission" date="2021-05" db="EMBL/GenBank/DDBJ databases">
        <title>The draft genome of Geobacter luticola JCM 17780.</title>
        <authorList>
            <person name="Xu Z."/>
            <person name="Masuda Y."/>
            <person name="Itoh H."/>
            <person name="Senoo K."/>
        </authorList>
    </citation>
    <scope>NUCLEOTIDE SEQUENCE [LARGE SCALE GENOMIC DNA]</scope>
    <source>
        <strain evidence="5 6">JCM 17780</strain>
    </source>
</reference>
<dbReference type="PANTHER" id="PTHR30153">
    <property type="entry name" value="REPLICATIVE DNA HELICASE DNAB"/>
    <property type="match status" value="1"/>
</dbReference>
<dbReference type="SUPFAM" id="SSF46689">
    <property type="entry name" value="Homeodomain-like"/>
    <property type="match status" value="1"/>
</dbReference>